<feature type="domain" description="Phytocyanin" evidence="11">
    <location>
        <begin position="37"/>
        <end position="140"/>
    </location>
</feature>
<keyword evidence="7" id="KW-0325">Glycoprotein</keyword>
<accession>A0A834HEZ6</accession>
<dbReference type="Pfam" id="PF02298">
    <property type="entry name" value="Cu_bind_like"/>
    <property type="match status" value="1"/>
</dbReference>
<comment type="subcellular location">
    <subcellularLocation>
        <location evidence="1">Cell membrane</location>
        <topology evidence="1">Lipid-anchor</topology>
        <topology evidence="1">GPI-anchor</topology>
    </subcellularLocation>
</comment>
<dbReference type="InterPro" id="IPR008972">
    <property type="entry name" value="Cupredoxin"/>
</dbReference>
<evidence type="ECO:0000256" key="8">
    <source>
        <dbReference type="ARBA" id="ARBA00023288"/>
    </source>
</evidence>
<evidence type="ECO:0000313" key="13">
    <source>
        <dbReference type="Proteomes" id="UP000626092"/>
    </source>
</evidence>
<dbReference type="GO" id="GO:0098552">
    <property type="term" value="C:side of membrane"/>
    <property type="evidence" value="ECO:0007669"/>
    <property type="project" value="UniProtKB-KW"/>
</dbReference>
<keyword evidence="2" id="KW-1003">Cell membrane</keyword>
<evidence type="ECO:0000256" key="2">
    <source>
        <dbReference type="ARBA" id="ARBA00022475"/>
    </source>
</evidence>
<dbReference type="GO" id="GO:0005886">
    <property type="term" value="C:plasma membrane"/>
    <property type="evidence" value="ECO:0007669"/>
    <property type="project" value="UniProtKB-SubCell"/>
</dbReference>
<evidence type="ECO:0000256" key="4">
    <source>
        <dbReference type="ARBA" id="ARBA00022729"/>
    </source>
</evidence>
<feature type="transmembrane region" description="Helical" evidence="10">
    <location>
        <begin position="183"/>
        <end position="202"/>
    </location>
</feature>
<keyword evidence="5 10" id="KW-0472">Membrane</keyword>
<dbReference type="FunFam" id="2.60.40.420:FF:000010">
    <property type="entry name" value="Early nodulin-like protein 1"/>
    <property type="match status" value="1"/>
</dbReference>
<protein>
    <recommendedName>
        <fullName evidence="11">Phytocyanin domain-containing protein</fullName>
    </recommendedName>
</protein>
<dbReference type="PANTHER" id="PTHR33021:SF505">
    <property type="entry name" value="EARLY NODULIN-LIKE PROTEIN 1"/>
    <property type="match status" value="1"/>
</dbReference>
<keyword evidence="6" id="KW-1015">Disulfide bond</keyword>
<keyword evidence="3" id="KW-0336">GPI-anchor</keyword>
<evidence type="ECO:0000256" key="1">
    <source>
        <dbReference type="ARBA" id="ARBA00004609"/>
    </source>
</evidence>
<keyword evidence="10" id="KW-0812">Transmembrane</keyword>
<dbReference type="CDD" id="cd11019">
    <property type="entry name" value="OsENODL1_like"/>
    <property type="match status" value="1"/>
</dbReference>
<keyword evidence="10" id="KW-1133">Transmembrane helix</keyword>
<dbReference type="PANTHER" id="PTHR33021">
    <property type="entry name" value="BLUE COPPER PROTEIN"/>
    <property type="match status" value="1"/>
</dbReference>
<comment type="caution">
    <text evidence="12">The sequence shown here is derived from an EMBL/GenBank/DDBJ whole genome shotgun (WGS) entry which is preliminary data.</text>
</comment>
<dbReference type="SUPFAM" id="SSF49503">
    <property type="entry name" value="Cupredoxins"/>
    <property type="match status" value="1"/>
</dbReference>
<evidence type="ECO:0000313" key="12">
    <source>
        <dbReference type="EMBL" id="KAF7152588.1"/>
    </source>
</evidence>
<keyword evidence="4" id="KW-0732">Signal</keyword>
<organism evidence="12 13">
    <name type="scientific">Rhododendron simsii</name>
    <name type="common">Sims's rhododendron</name>
    <dbReference type="NCBI Taxonomy" id="118357"/>
    <lineage>
        <taxon>Eukaryota</taxon>
        <taxon>Viridiplantae</taxon>
        <taxon>Streptophyta</taxon>
        <taxon>Embryophyta</taxon>
        <taxon>Tracheophyta</taxon>
        <taxon>Spermatophyta</taxon>
        <taxon>Magnoliopsida</taxon>
        <taxon>eudicotyledons</taxon>
        <taxon>Gunneridae</taxon>
        <taxon>Pentapetalae</taxon>
        <taxon>asterids</taxon>
        <taxon>Ericales</taxon>
        <taxon>Ericaceae</taxon>
        <taxon>Ericoideae</taxon>
        <taxon>Rhodoreae</taxon>
        <taxon>Rhododendron</taxon>
    </lineage>
</organism>
<dbReference type="AlphaFoldDB" id="A0A834HEZ6"/>
<name>A0A834HEZ6_RHOSS</name>
<dbReference type="EMBL" id="WJXA01000001">
    <property type="protein sequence ID" value="KAF7152588.1"/>
    <property type="molecule type" value="Genomic_DNA"/>
</dbReference>
<gene>
    <name evidence="12" type="ORF">RHSIM_Rhsim01G0029200</name>
</gene>
<dbReference type="GO" id="GO:0009055">
    <property type="term" value="F:electron transfer activity"/>
    <property type="evidence" value="ECO:0007669"/>
    <property type="project" value="InterPro"/>
</dbReference>
<evidence type="ECO:0000256" key="6">
    <source>
        <dbReference type="ARBA" id="ARBA00023157"/>
    </source>
</evidence>
<evidence type="ECO:0000259" key="11">
    <source>
        <dbReference type="PROSITE" id="PS51485"/>
    </source>
</evidence>
<evidence type="ECO:0000256" key="3">
    <source>
        <dbReference type="ARBA" id="ARBA00022622"/>
    </source>
</evidence>
<reference evidence="12" key="1">
    <citation type="submission" date="2019-11" db="EMBL/GenBank/DDBJ databases">
        <authorList>
            <person name="Liu Y."/>
            <person name="Hou J."/>
            <person name="Li T.-Q."/>
            <person name="Guan C.-H."/>
            <person name="Wu X."/>
            <person name="Wu H.-Z."/>
            <person name="Ling F."/>
            <person name="Zhang R."/>
            <person name="Shi X.-G."/>
            <person name="Ren J.-P."/>
            <person name="Chen E.-F."/>
            <person name="Sun J.-M."/>
        </authorList>
    </citation>
    <scope>NUCLEOTIDE SEQUENCE</scope>
    <source>
        <strain evidence="12">Adult_tree_wgs_1</strain>
        <tissue evidence="12">Leaves</tissue>
    </source>
</reference>
<dbReference type="PROSITE" id="PS51485">
    <property type="entry name" value="PHYTOCYANIN"/>
    <property type="match status" value="1"/>
</dbReference>
<dbReference type="InterPro" id="IPR039391">
    <property type="entry name" value="Phytocyanin-like"/>
</dbReference>
<proteinExistence type="inferred from homology"/>
<dbReference type="InterPro" id="IPR003245">
    <property type="entry name" value="Phytocyanin_dom"/>
</dbReference>
<evidence type="ECO:0000256" key="10">
    <source>
        <dbReference type="SAM" id="Phobius"/>
    </source>
</evidence>
<dbReference type="Proteomes" id="UP000626092">
    <property type="component" value="Unassembled WGS sequence"/>
</dbReference>
<evidence type="ECO:0000256" key="9">
    <source>
        <dbReference type="ARBA" id="ARBA00035011"/>
    </source>
</evidence>
<keyword evidence="13" id="KW-1185">Reference proteome</keyword>
<sequence length="203" mass="21735">MKIRNFRGFWSWVPSMASLVPCLALVILFFGFSSEARELLVGGQENSWKVPPSPDDLNKWSGKMRFLIGDTLVLKYDPKTDSVLQVTEEDYIICNTSNPIKSYNDGNTKIPLDRSGPFYFISGTEGNCEKGQKVLVTVLSPKHGHVRAHPPVASPALAPSPVEGGNFSQALVPTASGHGLPGGGGAVGVAVVLGSLVWLALVM</sequence>
<keyword evidence="8" id="KW-0449">Lipoprotein</keyword>
<evidence type="ECO:0000256" key="5">
    <source>
        <dbReference type="ARBA" id="ARBA00023136"/>
    </source>
</evidence>
<evidence type="ECO:0000256" key="7">
    <source>
        <dbReference type="ARBA" id="ARBA00023180"/>
    </source>
</evidence>
<dbReference type="Gene3D" id="2.60.40.420">
    <property type="entry name" value="Cupredoxins - blue copper proteins"/>
    <property type="match status" value="1"/>
</dbReference>
<dbReference type="OrthoDB" id="1937044at2759"/>
<dbReference type="InterPro" id="IPR041846">
    <property type="entry name" value="ENL_dom"/>
</dbReference>
<comment type="similarity">
    <text evidence="9">Belongs to the early nodulin-like (ENODL) family.</text>
</comment>